<evidence type="ECO:0000313" key="2">
    <source>
        <dbReference type="Proteomes" id="UP000718564"/>
    </source>
</evidence>
<dbReference type="EMBL" id="QMEB01000434">
    <property type="protein sequence ID" value="NMG23104.1"/>
    <property type="molecule type" value="Genomic_DNA"/>
</dbReference>
<proteinExistence type="predicted"/>
<reference evidence="1 2" key="1">
    <citation type="submission" date="2018-06" db="EMBL/GenBank/DDBJ databases">
        <title>Comparative genomics of Brasilonema spp. strains.</title>
        <authorList>
            <person name="Alvarenga D.O."/>
            <person name="Fiore M.F."/>
            <person name="Varani A.M."/>
        </authorList>
    </citation>
    <scope>NUCLEOTIDE SEQUENCE [LARGE SCALE GENOMIC DNA]</scope>
    <source>
        <strain evidence="1 2">SPC951</strain>
    </source>
</reference>
<protein>
    <recommendedName>
        <fullName evidence="3">Transferase hexapeptide repeat containing protein</fullName>
    </recommendedName>
</protein>
<organism evidence="1 2">
    <name type="scientific">Brasilonema bromeliae SPC951</name>
    <dbReference type="NCBI Taxonomy" id="385972"/>
    <lineage>
        <taxon>Bacteria</taxon>
        <taxon>Bacillati</taxon>
        <taxon>Cyanobacteriota</taxon>
        <taxon>Cyanophyceae</taxon>
        <taxon>Nostocales</taxon>
        <taxon>Scytonemataceae</taxon>
        <taxon>Brasilonema</taxon>
        <taxon>Bromeliae group (in: Brasilonema)</taxon>
    </lineage>
</organism>
<accession>A0ABX1PFM9</accession>
<dbReference type="Proteomes" id="UP000718564">
    <property type="component" value="Unassembled WGS sequence"/>
</dbReference>
<dbReference type="RefSeq" id="WP_169158259.1">
    <property type="nucleotide sequence ID" value="NZ_CAWPJE010000067.1"/>
</dbReference>
<keyword evidence="2" id="KW-1185">Reference proteome</keyword>
<sequence>MSTPEIEARLAILEAEVARLKQQLPVSSIPWWQTILGSFANDPAYDEAMQLGQQYRQSLRPDSDSSGDI</sequence>
<comment type="caution">
    <text evidence="1">The sequence shown here is derived from an EMBL/GenBank/DDBJ whole genome shotgun (WGS) entry which is preliminary data.</text>
</comment>
<gene>
    <name evidence="1" type="ORF">DP116_28360</name>
</gene>
<evidence type="ECO:0000313" key="1">
    <source>
        <dbReference type="EMBL" id="NMG23104.1"/>
    </source>
</evidence>
<evidence type="ECO:0008006" key="3">
    <source>
        <dbReference type="Google" id="ProtNLM"/>
    </source>
</evidence>
<name>A0ABX1PFM9_9CYAN</name>